<dbReference type="PROSITE" id="PS50082">
    <property type="entry name" value="WD_REPEATS_2"/>
    <property type="match status" value="2"/>
</dbReference>
<feature type="compositionally biased region" description="Acidic residues" evidence="4">
    <location>
        <begin position="570"/>
        <end position="579"/>
    </location>
</feature>
<feature type="compositionally biased region" description="Low complexity" evidence="4">
    <location>
        <begin position="654"/>
        <end position="664"/>
    </location>
</feature>
<name>A0A8S1DR52_9INSE</name>
<feature type="compositionally biased region" description="Basic and acidic residues" evidence="4">
    <location>
        <begin position="605"/>
        <end position="615"/>
    </location>
</feature>
<feature type="region of interest" description="Disordered" evidence="4">
    <location>
        <begin position="531"/>
        <end position="664"/>
    </location>
</feature>
<keyword evidence="6" id="KW-1185">Reference proteome</keyword>
<protein>
    <recommendedName>
        <fullName evidence="7">DDB1- and CUL4-associated factor 5</fullName>
    </recommendedName>
</protein>
<dbReference type="Gene3D" id="2.130.10.10">
    <property type="entry name" value="YVTN repeat-like/Quinoprotein amine dehydrogenase"/>
    <property type="match status" value="2"/>
</dbReference>
<dbReference type="PANTHER" id="PTHR15574">
    <property type="entry name" value="WD REPEAT DOMAIN-CONTAINING FAMILY"/>
    <property type="match status" value="1"/>
</dbReference>
<dbReference type="PANTHER" id="PTHR15574:SF43">
    <property type="entry name" value="DDB1- AND CUL4-ASSOCIATED FACTOR 5"/>
    <property type="match status" value="1"/>
</dbReference>
<evidence type="ECO:0000313" key="6">
    <source>
        <dbReference type="Proteomes" id="UP000494165"/>
    </source>
</evidence>
<dbReference type="InterPro" id="IPR001680">
    <property type="entry name" value="WD40_rpt"/>
</dbReference>
<evidence type="ECO:0008006" key="7">
    <source>
        <dbReference type="Google" id="ProtNLM"/>
    </source>
</evidence>
<dbReference type="InterPro" id="IPR045151">
    <property type="entry name" value="DCAF8"/>
</dbReference>
<comment type="caution">
    <text evidence="5">The sequence shown here is derived from an EMBL/GenBank/DDBJ whole genome shotgun (WGS) entry which is preliminary data.</text>
</comment>
<reference evidence="5 6" key="1">
    <citation type="submission" date="2020-04" db="EMBL/GenBank/DDBJ databases">
        <authorList>
            <person name="Alioto T."/>
            <person name="Alioto T."/>
            <person name="Gomez Garrido J."/>
        </authorList>
    </citation>
    <scope>NUCLEOTIDE SEQUENCE [LARGE SCALE GENOMIC DNA]</scope>
</reference>
<evidence type="ECO:0000256" key="3">
    <source>
        <dbReference type="PROSITE-ProRule" id="PRU00221"/>
    </source>
</evidence>
<evidence type="ECO:0000313" key="5">
    <source>
        <dbReference type="EMBL" id="CAB3380595.1"/>
    </source>
</evidence>
<dbReference type="OrthoDB" id="5573735at2759"/>
<feature type="repeat" description="WD" evidence="3">
    <location>
        <begin position="115"/>
        <end position="156"/>
    </location>
</feature>
<dbReference type="SMART" id="SM00320">
    <property type="entry name" value="WD40"/>
    <property type="match status" value="6"/>
</dbReference>
<dbReference type="GO" id="GO:0080008">
    <property type="term" value="C:Cul4-RING E3 ubiquitin ligase complex"/>
    <property type="evidence" value="ECO:0007669"/>
    <property type="project" value="TreeGrafter"/>
</dbReference>
<proteinExistence type="predicted"/>
<feature type="compositionally biased region" description="Basic and acidic residues" evidence="4">
    <location>
        <begin position="453"/>
        <end position="462"/>
    </location>
</feature>
<feature type="compositionally biased region" description="Polar residues" evidence="4">
    <location>
        <begin position="537"/>
        <end position="560"/>
    </location>
</feature>
<dbReference type="PROSITE" id="PS50294">
    <property type="entry name" value="WD_REPEATS_REGION"/>
    <property type="match status" value="1"/>
</dbReference>
<dbReference type="EMBL" id="CADEPI010000212">
    <property type="protein sequence ID" value="CAB3380595.1"/>
    <property type="molecule type" value="Genomic_DNA"/>
</dbReference>
<keyword evidence="1 3" id="KW-0853">WD repeat</keyword>
<dbReference type="GO" id="GO:0045717">
    <property type="term" value="P:negative regulation of fatty acid biosynthetic process"/>
    <property type="evidence" value="ECO:0007669"/>
    <property type="project" value="TreeGrafter"/>
</dbReference>
<dbReference type="Pfam" id="PF00400">
    <property type="entry name" value="WD40"/>
    <property type="match status" value="5"/>
</dbReference>
<evidence type="ECO:0000256" key="2">
    <source>
        <dbReference type="ARBA" id="ARBA00022737"/>
    </source>
</evidence>
<organism evidence="5 6">
    <name type="scientific">Cloeon dipterum</name>
    <dbReference type="NCBI Taxonomy" id="197152"/>
    <lineage>
        <taxon>Eukaryota</taxon>
        <taxon>Metazoa</taxon>
        <taxon>Ecdysozoa</taxon>
        <taxon>Arthropoda</taxon>
        <taxon>Hexapoda</taxon>
        <taxon>Insecta</taxon>
        <taxon>Pterygota</taxon>
        <taxon>Palaeoptera</taxon>
        <taxon>Ephemeroptera</taxon>
        <taxon>Pisciforma</taxon>
        <taxon>Baetidae</taxon>
        <taxon>Cloeon</taxon>
    </lineage>
</organism>
<evidence type="ECO:0000256" key="1">
    <source>
        <dbReference type="ARBA" id="ARBA00022574"/>
    </source>
</evidence>
<evidence type="ECO:0000256" key="4">
    <source>
        <dbReference type="SAM" id="MobiDB-lite"/>
    </source>
</evidence>
<feature type="region of interest" description="Disordered" evidence="4">
    <location>
        <begin position="445"/>
        <end position="467"/>
    </location>
</feature>
<dbReference type="GO" id="GO:0005737">
    <property type="term" value="C:cytoplasm"/>
    <property type="evidence" value="ECO:0007669"/>
    <property type="project" value="TreeGrafter"/>
</dbReference>
<dbReference type="InterPro" id="IPR036322">
    <property type="entry name" value="WD40_repeat_dom_sf"/>
</dbReference>
<dbReference type="SUPFAM" id="SSF50978">
    <property type="entry name" value="WD40 repeat-like"/>
    <property type="match status" value="1"/>
</dbReference>
<keyword evidence="2" id="KW-0677">Repeat</keyword>
<feature type="compositionally biased region" description="Basic residues" evidence="4">
    <location>
        <begin position="626"/>
        <end position="638"/>
    </location>
</feature>
<gene>
    <name evidence="5" type="ORF">CLODIP_2_CD13759</name>
</gene>
<accession>A0A8S1DR52</accession>
<dbReference type="InterPro" id="IPR015943">
    <property type="entry name" value="WD40/YVTN_repeat-like_dom_sf"/>
</dbReference>
<feature type="repeat" description="WD" evidence="3">
    <location>
        <begin position="345"/>
        <end position="377"/>
    </location>
</feature>
<dbReference type="AlphaFoldDB" id="A0A8S1DR52"/>
<sequence>MAAWKRANPVNFFLGRAESGHPRLLARDLLRCKIGTARPWYRKDLFSHYGCVNAIEFSAEGDLLVSGSDRQGRQGCDFQANSHGLSGGDDRRVLLWKMHEIMEVRERPARPAVMNTEHGSNIFCLNLSSDNKNIFSAGNDETVIIHDVETGECVRCYMHEKPVYCISLNPSNDDIFCSASDDGRVLIYDVRKEPSEGEALILASSTGAYHGVMYNPTEPDLVATANAKTGLSLYDVRKPKQPLVQYGENRNESCMSVRFNQRGTHLLGLRRRREAVLYATVSAKPAAIFDNSGYYNSCTMKSCTFAGPDDDFVLSGSDDFNLYLWKVPYVDTDDFVAVTKAIYTLSGHRSIVNQVRYNSAYNLIASSGVEKIIKLWSPVEFPEQCEDPNKLILKQPRKMYTHDEYIRLVLQTGQFMSHDYSEQNTAEDPRMMAFFDSLVQREVDGWSSEEDGEKISSDKDSATNDSSDECTLFCMGFRKKLRRREMRNILRDNQSTTYDANSRMALLINRKRKTLRRSRRHMARRQAALLREAARSKSPSAANGWPNGSQPVAGPSSNGQRECECGTVLDDLEESSEEESPVRKMPKSVVHVVGAGAKGNGLSVDRGRDVRHMDSGVELNSSSGSSHHKSSTQHRSRSERKPNKREGRRRRDSTPSTDSSDSNC</sequence>
<dbReference type="Proteomes" id="UP000494165">
    <property type="component" value="Unassembled WGS sequence"/>
</dbReference>